<evidence type="ECO:0000256" key="3">
    <source>
        <dbReference type="PROSITE-ProRule" id="PRU00169"/>
    </source>
</evidence>
<dbReference type="Gene3D" id="3.40.50.2300">
    <property type="match status" value="1"/>
</dbReference>
<feature type="modified residue" description="4-aspartylphosphate" evidence="3">
    <location>
        <position position="62"/>
    </location>
</feature>
<feature type="domain" description="Response regulatory" evidence="4">
    <location>
        <begin position="13"/>
        <end position="127"/>
    </location>
</feature>
<dbReference type="InterPro" id="IPR050595">
    <property type="entry name" value="Bact_response_regulator"/>
</dbReference>
<dbReference type="InterPro" id="IPR001789">
    <property type="entry name" value="Sig_transdc_resp-reg_receiver"/>
</dbReference>
<dbReference type="Pfam" id="PF00072">
    <property type="entry name" value="Response_reg"/>
    <property type="match status" value="1"/>
</dbReference>
<gene>
    <name evidence="5" type="ORF">HK413_01255</name>
</gene>
<dbReference type="PANTHER" id="PTHR44591:SF14">
    <property type="entry name" value="PROTEIN PILG"/>
    <property type="match status" value="1"/>
</dbReference>
<dbReference type="SUPFAM" id="SSF52172">
    <property type="entry name" value="CheY-like"/>
    <property type="match status" value="1"/>
</dbReference>
<dbReference type="EMBL" id="JABFCR010000003">
    <property type="protein sequence ID" value="NNU33145.1"/>
    <property type="molecule type" value="Genomic_DNA"/>
</dbReference>
<dbReference type="SMART" id="SM00448">
    <property type="entry name" value="REC"/>
    <property type="match status" value="1"/>
</dbReference>
<dbReference type="InterPro" id="IPR011006">
    <property type="entry name" value="CheY-like_superfamily"/>
</dbReference>
<keyword evidence="1 3" id="KW-0597">Phosphoprotein</keyword>
<protein>
    <submittedName>
        <fullName evidence="5">Response regulator</fullName>
    </submittedName>
</protein>
<evidence type="ECO:0000313" key="5">
    <source>
        <dbReference type="EMBL" id="NNU33145.1"/>
    </source>
</evidence>
<dbReference type="PROSITE" id="PS50110">
    <property type="entry name" value="RESPONSE_REGULATORY"/>
    <property type="match status" value="1"/>
</dbReference>
<keyword evidence="6" id="KW-1185">Reference proteome</keyword>
<reference evidence="5 6" key="1">
    <citation type="submission" date="2020-05" db="EMBL/GenBank/DDBJ databases">
        <authorList>
            <person name="Khan S.A."/>
            <person name="Jeon C.O."/>
            <person name="Chun B.H."/>
        </authorList>
    </citation>
    <scope>NUCLEOTIDE SEQUENCE [LARGE SCALE GENOMIC DNA]</scope>
    <source>
        <strain evidence="5 6">S1162</strain>
    </source>
</reference>
<keyword evidence="2" id="KW-0902">Two-component regulatory system</keyword>
<organism evidence="5 6">
    <name type="scientific">Mucilaginibacter humi</name>
    <dbReference type="NCBI Taxonomy" id="2732510"/>
    <lineage>
        <taxon>Bacteria</taxon>
        <taxon>Pseudomonadati</taxon>
        <taxon>Bacteroidota</taxon>
        <taxon>Sphingobacteriia</taxon>
        <taxon>Sphingobacteriales</taxon>
        <taxon>Sphingobacteriaceae</taxon>
        <taxon>Mucilaginibacter</taxon>
    </lineage>
</organism>
<comment type="caution">
    <text evidence="5">The sequence shown here is derived from an EMBL/GenBank/DDBJ whole genome shotgun (WGS) entry which is preliminary data.</text>
</comment>
<dbReference type="Proteomes" id="UP000566071">
    <property type="component" value="Unassembled WGS sequence"/>
</dbReference>
<evidence type="ECO:0000313" key="6">
    <source>
        <dbReference type="Proteomes" id="UP000566071"/>
    </source>
</evidence>
<name>A0ABX1VZ40_9SPHI</name>
<evidence type="ECO:0000256" key="2">
    <source>
        <dbReference type="ARBA" id="ARBA00023012"/>
    </source>
</evidence>
<dbReference type="RefSeq" id="WP_175268844.1">
    <property type="nucleotide sequence ID" value="NZ_JABFCR010000003.1"/>
</dbReference>
<dbReference type="PANTHER" id="PTHR44591">
    <property type="entry name" value="STRESS RESPONSE REGULATOR PROTEIN 1"/>
    <property type="match status" value="1"/>
</dbReference>
<sequence length="133" mass="14557">MTSLAATQSAGKTLVIFDDEEDILTICSYILTEQGWTVHTFTDCEHILDKLANINPEVIFMDNWIPKEGGIIATQTLKKSADYCQVPVVYFSANADIASLAKSAGADAYLAKPFELDELAAVIERVTKVAKLK</sequence>
<evidence type="ECO:0000256" key="1">
    <source>
        <dbReference type="ARBA" id="ARBA00022553"/>
    </source>
</evidence>
<proteinExistence type="predicted"/>
<evidence type="ECO:0000259" key="4">
    <source>
        <dbReference type="PROSITE" id="PS50110"/>
    </source>
</evidence>
<accession>A0ABX1VZ40</accession>